<proteinExistence type="predicted"/>
<gene>
    <name evidence="1" type="ORF">GJU40_16615</name>
</gene>
<reference evidence="1 2" key="1">
    <citation type="submission" date="2019-11" db="EMBL/GenBank/DDBJ databases">
        <title>Bacillus lacus genome.</title>
        <authorList>
            <person name="Allen C.J."/>
            <person name="Newman J.D."/>
        </authorList>
    </citation>
    <scope>NUCLEOTIDE SEQUENCE [LARGE SCALE GENOMIC DNA]</scope>
    <source>
        <strain evidence="1 2">KCTC 33946</strain>
    </source>
</reference>
<dbReference type="OrthoDB" id="574706at2"/>
<evidence type="ECO:0000313" key="1">
    <source>
        <dbReference type="EMBL" id="MRX73766.1"/>
    </source>
</evidence>
<name>A0A7X2J1T3_9BACI</name>
<sequence length="136" mass="15562">MRYITVLLLLSMCCVGCNQTNYDSSGETNQNQGLLHTGDVDAKRDDHILIEARNTLNTGREMETISPQQAEDLTRKKLDLEDNHSVDIRYHHKERGLYMIHVFENGENASQKTGWYTVDPRTKELKKAEEKPGEGI</sequence>
<comment type="caution">
    <text evidence="1">The sequence shown here is derived from an EMBL/GenBank/DDBJ whole genome shotgun (WGS) entry which is preliminary data.</text>
</comment>
<dbReference type="RefSeq" id="WP_154309228.1">
    <property type="nucleotide sequence ID" value="NZ_WKKI01000045.1"/>
</dbReference>
<organism evidence="1 2">
    <name type="scientific">Metabacillus lacus</name>
    <dbReference type="NCBI Taxonomy" id="1983721"/>
    <lineage>
        <taxon>Bacteria</taxon>
        <taxon>Bacillati</taxon>
        <taxon>Bacillota</taxon>
        <taxon>Bacilli</taxon>
        <taxon>Bacillales</taxon>
        <taxon>Bacillaceae</taxon>
        <taxon>Metabacillus</taxon>
    </lineage>
</organism>
<dbReference type="Proteomes" id="UP000448867">
    <property type="component" value="Unassembled WGS sequence"/>
</dbReference>
<dbReference type="AlphaFoldDB" id="A0A7X2J1T3"/>
<dbReference type="EMBL" id="WKKI01000045">
    <property type="protein sequence ID" value="MRX73766.1"/>
    <property type="molecule type" value="Genomic_DNA"/>
</dbReference>
<evidence type="ECO:0000313" key="2">
    <source>
        <dbReference type="Proteomes" id="UP000448867"/>
    </source>
</evidence>
<keyword evidence="2" id="KW-1185">Reference proteome</keyword>
<protein>
    <submittedName>
        <fullName evidence="1">Uncharacterized protein</fullName>
    </submittedName>
</protein>
<accession>A0A7X2J1T3</accession>